<evidence type="ECO:0000313" key="3">
    <source>
        <dbReference type="EMBL" id="KVG75159.1"/>
    </source>
</evidence>
<protein>
    <recommendedName>
        <fullName evidence="1">DUF1843 domain-containing protein</fullName>
    </recommendedName>
</protein>
<feature type="domain" description="DUF1843" evidence="1">
    <location>
        <begin position="10"/>
        <end position="61"/>
    </location>
</feature>
<dbReference type="Proteomes" id="UP000064029">
    <property type="component" value="Unassembled WGS sequence"/>
</dbReference>
<sequence>MNRETGHVIPPYGVAIHQAISEGDLTKMKALLSQAEEVLKQHGDLAAAVGKLKQEIVKRERA</sequence>
<dbReference type="Proteomes" id="UP000056453">
    <property type="component" value="Unassembled WGS sequence"/>
</dbReference>
<evidence type="ECO:0000313" key="9">
    <source>
        <dbReference type="Proteomes" id="UP000187194"/>
    </source>
</evidence>
<dbReference type="EMBL" id="CP013447">
    <property type="protein sequence ID" value="AOK25629.1"/>
    <property type="molecule type" value="Genomic_DNA"/>
</dbReference>
<evidence type="ECO:0000259" key="1">
    <source>
        <dbReference type="Pfam" id="PF08898"/>
    </source>
</evidence>
<evidence type="ECO:0000313" key="2">
    <source>
        <dbReference type="EMBL" id="AOK25629.1"/>
    </source>
</evidence>
<keyword evidence="6" id="KW-1185">Reference proteome</keyword>
<dbReference type="EMBL" id="LPBJ01000132">
    <property type="protein sequence ID" value="KVP82925.1"/>
    <property type="molecule type" value="Genomic_DNA"/>
</dbReference>
<evidence type="ECO:0000313" key="5">
    <source>
        <dbReference type="EMBL" id="OMG71099.1"/>
    </source>
</evidence>
<dbReference type="EMBL" id="LOXM01000021">
    <property type="protein sequence ID" value="KVG75159.1"/>
    <property type="molecule type" value="Genomic_DNA"/>
</dbReference>
<dbReference type="Proteomes" id="UP000095100">
    <property type="component" value="Chromosome 2"/>
</dbReference>
<dbReference type="Proteomes" id="UP000187194">
    <property type="component" value="Unassembled WGS sequence"/>
</dbReference>
<proteinExistence type="predicted"/>
<reference evidence="5 9" key="3">
    <citation type="submission" date="2017-01" db="EMBL/GenBank/DDBJ databases">
        <title>Phylogeographic, genomic and meropenem susceptibility analysis of Burkholderia ubonensis.</title>
        <authorList>
            <person name="Price E.P."/>
            <person name="Sarovich D.S."/>
            <person name="Webb J.R."/>
            <person name="Hall C.M."/>
            <person name="Sahl J.W."/>
            <person name="Kaestli M."/>
            <person name="Mayo M."/>
            <person name="Harrington G."/>
            <person name="Baker A.L."/>
            <person name="Sidak-Loftis L.C."/>
            <person name="Lummis M."/>
            <person name="Schupp J.M."/>
            <person name="Gillece J.D."/>
            <person name="Tuanyok A."/>
            <person name="Warner J."/>
            <person name="Busch J.D."/>
            <person name="Keim P."/>
            <person name="Currie B.J."/>
            <person name="Wagner D.M."/>
        </authorList>
    </citation>
    <scope>NUCLEOTIDE SEQUENCE [LARGE SCALE GENOMIC DNA]</scope>
    <source>
        <strain evidence="5 9">A21</strain>
    </source>
</reference>
<dbReference type="Pfam" id="PF08898">
    <property type="entry name" value="DUF1843"/>
    <property type="match status" value="1"/>
</dbReference>
<organism evidence="3 7">
    <name type="scientific">Burkholderia ubonensis</name>
    <dbReference type="NCBI Taxonomy" id="101571"/>
    <lineage>
        <taxon>Bacteria</taxon>
        <taxon>Pseudomonadati</taxon>
        <taxon>Pseudomonadota</taxon>
        <taxon>Betaproteobacteria</taxon>
        <taxon>Burkholderiales</taxon>
        <taxon>Burkholderiaceae</taxon>
        <taxon>Burkholderia</taxon>
        <taxon>Burkholderia cepacia complex</taxon>
    </lineage>
</organism>
<accession>A0A104AZB2</accession>
<dbReference type="OrthoDB" id="9020150at2"/>
<reference evidence="2 8" key="2">
    <citation type="submission" date="2015-12" db="EMBL/GenBank/DDBJ databases">
        <title>Diversity of Burkholderia near neighbor genomes.</title>
        <authorList>
            <person name="Sahl J."/>
            <person name="Wagner D."/>
            <person name="Keim P."/>
        </authorList>
    </citation>
    <scope>NUCLEOTIDE SEQUENCE [LARGE SCALE GENOMIC DNA]</scope>
    <source>
        <strain evidence="2 8">MSMB1189WGS</strain>
    </source>
</reference>
<gene>
    <name evidence="5" type="ORF">BW685_21995</name>
    <name evidence="3" type="ORF">WJ33_14605</name>
    <name evidence="4" type="ORF">WJ96_26625</name>
    <name evidence="2" type="ORF">WK67_22985</name>
</gene>
<dbReference type="InterPro" id="IPR014994">
    <property type="entry name" value="DUF1843"/>
</dbReference>
<dbReference type="RefSeq" id="WP_059749228.1">
    <property type="nucleotide sequence ID" value="NZ_CP013416.1"/>
</dbReference>
<dbReference type="AlphaFoldDB" id="A0A104AZB2"/>
<dbReference type="EMBL" id="MTJZ01000034">
    <property type="protein sequence ID" value="OMG71099.1"/>
    <property type="molecule type" value="Genomic_DNA"/>
</dbReference>
<evidence type="ECO:0000313" key="6">
    <source>
        <dbReference type="Proteomes" id="UP000056453"/>
    </source>
</evidence>
<name>A0A104AZB2_9BURK</name>
<reference evidence="6 7" key="1">
    <citation type="submission" date="2015-11" db="EMBL/GenBank/DDBJ databases">
        <title>Expanding the genomic diversity of Burkholderia species for the development of highly accurate diagnostics.</title>
        <authorList>
            <person name="Sahl J."/>
            <person name="Keim P."/>
            <person name="Wagner D."/>
        </authorList>
    </citation>
    <scope>NUCLEOTIDE SEQUENCE [LARGE SCALE GENOMIC DNA]</scope>
    <source>
        <strain evidence="4 6">MSMB1808WGS</strain>
        <strain evidence="3 7">MSMB2036</strain>
    </source>
</reference>
<evidence type="ECO:0000313" key="7">
    <source>
        <dbReference type="Proteomes" id="UP000064029"/>
    </source>
</evidence>
<evidence type="ECO:0000313" key="8">
    <source>
        <dbReference type="Proteomes" id="UP000095100"/>
    </source>
</evidence>
<evidence type="ECO:0000313" key="4">
    <source>
        <dbReference type="EMBL" id="KVP82925.1"/>
    </source>
</evidence>